<protein>
    <submittedName>
        <fullName evidence="1">Uncharacterized protein</fullName>
    </submittedName>
</protein>
<reference evidence="1" key="1">
    <citation type="submission" date="2018-06" db="EMBL/GenBank/DDBJ databases">
        <authorList>
            <person name="Zhirakovskaya E."/>
        </authorList>
    </citation>
    <scope>NUCLEOTIDE SEQUENCE</scope>
</reference>
<organism evidence="1">
    <name type="scientific">hydrothermal vent metagenome</name>
    <dbReference type="NCBI Taxonomy" id="652676"/>
    <lineage>
        <taxon>unclassified sequences</taxon>
        <taxon>metagenomes</taxon>
        <taxon>ecological metagenomes</taxon>
    </lineage>
</organism>
<evidence type="ECO:0000313" key="1">
    <source>
        <dbReference type="EMBL" id="VAX35751.1"/>
    </source>
</evidence>
<gene>
    <name evidence="1" type="ORF">MNBD_PLANCTO03-600</name>
</gene>
<name>A0A3B1DA85_9ZZZZ</name>
<accession>A0A3B1DA85</accession>
<dbReference type="EMBL" id="UOGK01000006">
    <property type="protein sequence ID" value="VAX35751.1"/>
    <property type="molecule type" value="Genomic_DNA"/>
</dbReference>
<sequence length="30" mass="3130">EGQGLGIGWNPTPLDPEAGAELGRKLARLL</sequence>
<feature type="non-terminal residue" evidence="1">
    <location>
        <position position="1"/>
    </location>
</feature>
<dbReference type="AlphaFoldDB" id="A0A3B1DA85"/>
<proteinExistence type="predicted"/>